<comment type="caution">
    <text evidence="2">The sequence shown here is derived from an EMBL/GenBank/DDBJ whole genome shotgun (WGS) entry which is preliminary data.</text>
</comment>
<sequence>MYAAVIFFYTFFSSAKYEELNFYLGYLCIFLRQPSTKSSFAFLAGIHVGDCNLGWKKVLRGTGLTAETKGFGCVTVCGLVLASFFKEYLPHYSQRQSAVLGLTSTVQKRWPKNLRAQELWSWLRASKLEKPTPKLCTKWGATALKIQAKIKAVRKAMVNYIRMSHTKNNMDPTPGSPVLGPSVEP</sequence>
<protein>
    <submittedName>
        <fullName evidence="2">Uncharacterized protein</fullName>
    </submittedName>
</protein>
<dbReference type="Proteomes" id="UP000735302">
    <property type="component" value="Unassembled WGS sequence"/>
</dbReference>
<dbReference type="EMBL" id="BLXT01007171">
    <property type="protein sequence ID" value="GFO37069.1"/>
    <property type="molecule type" value="Genomic_DNA"/>
</dbReference>
<gene>
    <name evidence="2" type="ORF">PoB_006357400</name>
</gene>
<feature type="region of interest" description="Disordered" evidence="1">
    <location>
        <begin position="166"/>
        <end position="185"/>
    </location>
</feature>
<proteinExistence type="predicted"/>
<evidence type="ECO:0000256" key="1">
    <source>
        <dbReference type="SAM" id="MobiDB-lite"/>
    </source>
</evidence>
<reference evidence="2 3" key="1">
    <citation type="journal article" date="2021" name="Elife">
        <title>Chloroplast acquisition without the gene transfer in kleptoplastic sea slugs, Plakobranchus ocellatus.</title>
        <authorList>
            <person name="Maeda T."/>
            <person name="Takahashi S."/>
            <person name="Yoshida T."/>
            <person name="Shimamura S."/>
            <person name="Takaki Y."/>
            <person name="Nagai Y."/>
            <person name="Toyoda A."/>
            <person name="Suzuki Y."/>
            <person name="Arimoto A."/>
            <person name="Ishii H."/>
            <person name="Satoh N."/>
            <person name="Nishiyama T."/>
            <person name="Hasebe M."/>
            <person name="Maruyama T."/>
            <person name="Minagawa J."/>
            <person name="Obokata J."/>
            <person name="Shigenobu S."/>
        </authorList>
    </citation>
    <scope>NUCLEOTIDE SEQUENCE [LARGE SCALE GENOMIC DNA]</scope>
</reference>
<dbReference type="AlphaFoldDB" id="A0AAV4CZ07"/>
<accession>A0AAV4CZ07</accession>
<organism evidence="2 3">
    <name type="scientific">Plakobranchus ocellatus</name>
    <dbReference type="NCBI Taxonomy" id="259542"/>
    <lineage>
        <taxon>Eukaryota</taxon>
        <taxon>Metazoa</taxon>
        <taxon>Spiralia</taxon>
        <taxon>Lophotrochozoa</taxon>
        <taxon>Mollusca</taxon>
        <taxon>Gastropoda</taxon>
        <taxon>Heterobranchia</taxon>
        <taxon>Euthyneura</taxon>
        <taxon>Panpulmonata</taxon>
        <taxon>Sacoglossa</taxon>
        <taxon>Placobranchoidea</taxon>
        <taxon>Plakobranchidae</taxon>
        <taxon>Plakobranchus</taxon>
    </lineage>
</organism>
<keyword evidence="3" id="KW-1185">Reference proteome</keyword>
<evidence type="ECO:0000313" key="2">
    <source>
        <dbReference type="EMBL" id="GFO37069.1"/>
    </source>
</evidence>
<name>A0AAV4CZ07_9GAST</name>
<evidence type="ECO:0000313" key="3">
    <source>
        <dbReference type="Proteomes" id="UP000735302"/>
    </source>
</evidence>